<sequence>MNKLQDNVAIATGGSSGIGTEPLADECPVSTHSITQAEPRRWAMFVILLVGAFLPPLDFFIVNVALPAMQSELGASSSAEQLVISSYAAVYAVTLITGGRLGDIYGRGKMFFLGLIGFAAASVLCGLAWSPWVLITGRMLQGATAAIMAPQALASVQAIFPEAEKPLALSIYGAVFGLASVIGQVLGGLLISADLFHLGWRTIFLVNLPVALLVILFGLPLLKETRAQSVQRLDPIGMLLATVTLSALIIPLTEGREAGWPWWTWLLFLAVPLLASLLWRYERHLKQNGGSPLLDPAVLGAPGLGQGLAIVLLFYSIGAFFLLFSVYLQGALHLNALAAGLLFLPFGVGFLTGPLLTPYMRRFVGNYLSTIGMGCETSGLAGLAWLIASTLTGNSPAMLPLAVLLFVTGLGQGLAMPTLVRMVTGRVAPAFSGMIAGVTSSTLQISTALSVAVIGGIFYSMLDTAKSGANITHAFIVALLAMAVCLAAGAGLSIRLIRRASGLPSDPASRIPQRF</sequence>
<feature type="transmembrane region" description="Helical" evidence="6">
    <location>
        <begin position="42"/>
        <end position="62"/>
    </location>
</feature>
<dbReference type="PROSITE" id="PS50850">
    <property type="entry name" value="MFS"/>
    <property type="match status" value="1"/>
</dbReference>
<dbReference type="PANTHER" id="PTHR42718:SF39">
    <property type="entry name" value="ACTINORHODIN TRANSPORTER-RELATED"/>
    <property type="match status" value="1"/>
</dbReference>
<keyword evidence="9" id="KW-1185">Reference proteome</keyword>
<evidence type="ECO:0000256" key="5">
    <source>
        <dbReference type="ARBA" id="ARBA00023136"/>
    </source>
</evidence>
<feature type="transmembrane region" description="Helical" evidence="6">
    <location>
        <begin position="399"/>
        <end position="420"/>
    </location>
</feature>
<evidence type="ECO:0000256" key="3">
    <source>
        <dbReference type="ARBA" id="ARBA00022692"/>
    </source>
</evidence>
<proteinExistence type="predicted"/>
<feature type="transmembrane region" description="Helical" evidence="6">
    <location>
        <begin position="441"/>
        <end position="462"/>
    </location>
</feature>
<keyword evidence="3 6" id="KW-0812">Transmembrane</keyword>
<dbReference type="Gene3D" id="1.20.1250.20">
    <property type="entry name" value="MFS general substrate transporter like domains"/>
    <property type="match status" value="2"/>
</dbReference>
<feature type="transmembrane region" description="Helical" evidence="6">
    <location>
        <begin position="262"/>
        <end position="279"/>
    </location>
</feature>
<dbReference type="SUPFAM" id="SSF103473">
    <property type="entry name" value="MFS general substrate transporter"/>
    <property type="match status" value="1"/>
</dbReference>
<accession>A0ABM7VWM3</accession>
<organism evidence="8 9">
    <name type="scientific">Phytobacter diazotrophicus</name>
    <dbReference type="NCBI Taxonomy" id="395631"/>
    <lineage>
        <taxon>Bacteria</taxon>
        <taxon>Pseudomonadati</taxon>
        <taxon>Pseudomonadota</taxon>
        <taxon>Gammaproteobacteria</taxon>
        <taxon>Enterobacterales</taxon>
        <taxon>Enterobacteriaceae</taxon>
        <taxon>Phytobacter</taxon>
    </lineage>
</organism>
<feature type="transmembrane region" description="Helical" evidence="6">
    <location>
        <begin position="368"/>
        <end position="387"/>
    </location>
</feature>
<keyword evidence="4 6" id="KW-1133">Transmembrane helix</keyword>
<gene>
    <name evidence="8" type="ORF">PDTA9734_31140</name>
</gene>
<evidence type="ECO:0000256" key="2">
    <source>
        <dbReference type="ARBA" id="ARBA00022475"/>
    </source>
</evidence>
<feature type="domain" description="Major facilitator superfamily (MFS) profile" evidence="7">
    <location>
        <begin position="44"/>
        <end position="501"/>
    </location>
</feature>
<evidence type="ECO:0000313" key="9">
    <source>
        <dbReference type="Proteomes" id="UP001320460"/>
    </source>
</evidence>
<comment type="subcellular location">
    <subcellularLocation>
        <location evidence="1">Membrane</location>
        <topology evidence="1">Multi-pass membrane protein</topology>
    </subcellularLocation>
</comment>
<feature type="transmembrane region" description="Helical" evidence="6">
    <location>
        <begin position="308"/>
        <end position="328"/>
    </location>
</feature>
<protein>
    <submittedName>
        <fullName evidence="8">MFS transporter</fullName>
    </submittedName>
</protein>
<name>A0ABM7VWM3_9ENTR</name>
<feature type="transmembrane region" description="Helical" evidence="6">
    <location>
        <begin position="203"/>
        <end position="221"/>
    </location>
</feature>
<feature type="transmembrane region" description="Helical" evidence="6">
    <location>
        <begin position="111"/>
        <end position="134"/>
    </location>
</feature>
<evidence type="ECO:0000259" key="7">
    <source>
        <dbReference type="PROSITE" id="PS50850"/>
    </source>
</evidence>
<dbReference type="Pfam" id="PF07690">
    <property type="entry name" value="MFS_1"/>
    <property type="match status" value="1"/>
</dbReference>
<dbReference type="InterPro" id="IPR020846">
    <property type="entry name" value="MFS_dom"/>
</dbReference>
<keyword evidence="5 6" id="KW-0472">Membrane</keyword>
<dbReference type="CDD" id="cd17321">
    <property type="entry name" value="MFS_MMR_MDR_like"/>
    <property type="match status" value="1"/>
</dbReference>
<dbReference type="PANTHER" id="PTHR42718">
    <property type="entry name" value="MAJOR FACILITATOR SUPERFAMILY MULTIDRUG TRANSPORTER MFSC"/>
    <property type="match status" value="1"/>
</dbReference>
<dbReference type="PRINTS" id="PR01036">
    <property type="entry name" value="TCRTETB"/>
</dbReference>
<evidence type="ECO:0000256" key="6">
    <source>
        <dbReference type="SAM" id="Phobius"/>
    </source>
</evidence>
<evidence type="ECO:0000256" key="4">
    <source>
        <dbReference type="ARBA" id="ARBA00022989"/>
    </source>
</evidence>
<feature type="transmembrane region" description="Helical" evidence="6">
    <location>
        <begin position="167"/>
        <end position="191"/>
    </location>
</feature>
<feature type="transmembrane region" description="Helical" evidence="6">
    <location>
        <begin position="82"/>
        <end position="99"/>
    </location>
</feature>
<dbReference type="InterPro" id="IPR011701">
    <property type="entry name" value="MFS"/>
</dbReference>
<dbReference type="Proteomes" id="UP001320460">
    <property type="component" value="Chromosome"/>
</dbReference>
<feature type="transmembrane region" description="Helical" evidence="6">
    <location>
        <begin position="474"/>
        <end position="494"/>
    </location>
</feature>
<dbReference type="InterPro" id="IPR036259">
    <property type="entry name" value="MFS_trans_sf"/>
</dbReference>
<feature type="transmembrane region" description="Helical" evidence="6">
    <location>
        <begin position="334"/>
        <end position="356"/>
    </location>
</feature>
<evidence type="ECO:0000313" key="8">
    <source>
        <dbReference type="EMBL" id="BDD51627.1"/>
    </source>
</evidence>
<evidence type="ECO:0000256" key="1">
    <source>
        <dbReference type="ARBA" id="ARBA00004141"/>
    </source>
</evidence>
<reference evidence="8 9" key="1">
    <citation type="submission" date="2021-12" db="EMBL/GenBank/DDBJ databases">
        <title>Complete genome sequence of Phytobacter diazotrophicus TA9734.</title>
        <authorList>
            <person name="Kubota H."/>
            <person name="Nakayama Y."/>
            <person name="Ariyoshi T."/>
        </authorList>
    </citation>
    <scope>NUCLEOTIDE SEQUENCE [LARGE SCALE GENOMIC DNA]</scope>
    <source>
        <strain evidence="8 9">TA9734</strain>
    </source>
</reference>
<dbReference type="EMBL" id="AP025334">
    <property type="protein sequence ID" value="BDD51627.1"/>
    <property type="molecule type" value="Genomic_DNA"/>
</dbReference>
<keyword evidence="2" id="KW-1003">Cell membrane</keyword>
<feature type="transmembrane region" description="Helical" evidence="6">
    <location>
        <begin position="233"/>
        <end position="250"/>
    </location>
</feature>